<evidence type="ECO:0008006" key="3">
    <source>
        <dbReference type="Google" id="ProtNLM"/>
    </source>
</evidence>
<dbReference type="OrthoDB" id="7273636at2"/>
<protein>
    <recommendedName>
        <fullName evidence="3">Chemotaxis protein</fullName>
    </recommendedName>
</protein>
<proteinExistence type="predicted"/>
<dbReference type="PATRIC" id="fig|38307.3.peg.3584"/>
<dbReference type="Proteomes" id="UP000077786">
    <property type="component" value="Unassembled WGS sequence"/>
</dbReference>
<organism evidence="1 2">
    <name type="scientific">Gluconobacter cerinus</name>
    <dbReference type="NCBI Taxonomy" id="38307"/>
    <lineage>
        <taxon>Bacteria</taxon>
        <taxon>Pseudomonadati</taxon>
        <taxon>Pseudomonadota</taxon>
        <taxon>Alphaproteobacteria</taxon>
        <taxon>Acetobacterales</taxon>
        <taxon>Acetobacteraceae</taxon>
        <taxon>Gluconobacter</taxon>
    </lineage>
</organism>
<comment type="caution">
    <text evidence="1">The sequence shown here is derived from an EMBL/GenBank/DDBJ whole genome shotgun (WGS) entry which is preliminary data.</text>
</comment>
<gene>
    <name evidence="1" type="ORF">A0123_03412</name>
</gene>
<dbReference type="AlphaFoldDB" id="A0A1B6VFH4"/>
<evidence type="ECO:0000313" key="2">
    <source>
        <dbReference type="Proteomes" id="UP000077786"/>
    </source>
</evidence>
<name>A0A1B6VFH4_9PROT</name>
<evidence type="ECO:0000313" key="1">
    <source>
        <dbReference type="EMBL" id="OAJ65956.1"/>
    </source>
</evidence>
<sequence length="92" mass="9942">MFQDDHFALPQPPGEEARFQLLVLQSLGQIGEMVAQIHQLVSPPDAPPEGEGLTEIMSRIAAALDRQGNILEAMSEQLGRLESSGMNSEAEA</sequence>
<dbReference type="RefSeq" id="WP_064275710.1">
    <property type="nucleotide sequence ID" value="NZ_LUTU01000031.1"/>
</dbReference>
<dbReference type="EMBL" id="LUTU01000031">
    <property type="protein sequence ID" value="OAJ65956.1"/>
    <property type="molecule type" value="Genomic_DNA"/>
</dbReference>
<reference evidence="1 2" key="1">
    <citation type="submission" date="2016-03" db="EMBL/GenBank/DDBJ databases">
        <title>Draft genome sequence of Gluconobacter cerinus strain CECT 9110.</title>
        <authorList>
            <person name="Sainz F."/>
            <person name="Mas A."/>
            <person name="Torija M.J."/>
        </authorList>
    </citation>
    <scope>NUCLEOTIDE SEQUENCE [LARGE SCALE GENOMIC DNA]</scope>
    <source>
        <strain evidence="1 2">CECT 9110</strain>
    </source>
</reference>
<accession>A0A1B6VFH4</accession>